<dbReference type="NCBIfam" id="TIGR00026">
    <property type="entry name" value="hi_GC_TIGR00026"/>
    <property type="match status" value="1"/>
</dbReference>
<protein>
    <submittedName>
        <fullName evidence="4">Cation-binding protein</fullName>
    </submittedName>
</protein>
<feature type="domain" description="Hemerythrin-like" evidence="3">
    <location>
        <begin position="149"/>
        <end position="264"/>
    </location>
</feature>
<gene>
    <name evidence="4" type="ORF">Aru02nite_61270</name>
</gene>
<dbReference type="Pfam" id="PF04075">
    <property type="entry name" value="F420H2_quin_red"/>
    <property type="match status" value="1"/>
</dbReference>
<comment type="caution">
    <text evidence="4">The sequence shown here is derived from an EMBL/GenBank/DDBJ whole genome shotgun (WGS) entry which is preliminary data.</text>
</comment>
<comment type="catalytic activity">
    <reaction evidence="2">
        <text>oxidized coenzyme F420-(gamma-L-Glu)(n) + a quinol + H(+) = reduced coenzyme F420-(gamma-L-Glu)(n) + a quinone</text>
        <dbReference type="Rhea" id="RHEA:39663"/>
        <dbReference type="Rhea" id="RHEA-COMP:12939"/>
        <dbReference type="Rhea" id="RHEA-COMP:14378"/>
        <dbReference type="ChEBI" id="CHEBI:15378"/>
        <dbReference type="ChEBI" id="CHEBI:24646"/>
        <dbReference type="ChEBI" id="CHEBI:132124"/>
        <dbReference type="ChEBI" id="CHEBI:133980"/>
        <dbReference type="ChEBI" id="CHEBI:139511"/>
    </reaction>
</comment>
<keyword evidence="5" id="KW-1185">Reference proteome</keyword>
<dbReference type="Gene3D" id="2.30.110.10">
    <property type="entry name" value="Electron Transport, Fmn-binding Protein, Chain A"/>
    <property type="match status" value="1"/>
</dbReference>
<accession>A0A8J3JG05</accession>
<dbReference type="GO" id="GO:0016491">
    <property type="term" value="F:oxidoreductase activity"/>
    <property type="evidence" value="ECO:0007669"/>
    <property type="project" value="InterPro"/>
</dbReference>
<dbReference type="Pfam" id="PF01814">
    <property type="entry name" value="Hemerythrin"/>
    <property type="match status" value="1"/>
</dbReference>
<sequence length="271" mass="28726">MADAAEFNRGVIAEFRANGGRVGGMFAGADLLLLTTTGARTGRTVTSPVGYLADGPRLLAFASNAGGDTHPGWYHNLLAQPEVTVEVGTERYPAVAVPLRGAERDRWYAAQGERIPAYAEYQRRTARRIPVVALYRVDSERGRAVALHLVRVHAALRAQLAAAVDGGAPVDELAAHCLSFCGALGEHHGAEDATFPRLAAAIDGLAPVLDTLRAEHREVAAALADVRKLAAGGDAAAALARTAGLGVELDEHFGREERELFPRLTSLPANW</sequence>
<comment type="similarity">
    <text evidence="1">Belongs to the F420H(2)-dependent quinone reductase family.</text>
</comment>
<dbReference type="AlphaFoldDB" id="A0A8J3JG05"/>
<dbReference type="RefSeq" id="WP_203663456.1">
    <property type="nucleotide sequence ID" value="NZ_BAAAZM010000005.1"/>
</dbReference>
<evidence type="ECO:0000259" key="3">
    <source>
        <dbReference type="Pfam" id="PF01814"/>
    </source>
</evidence>
<evidence type="ECO:0000256" key="1">
    <source>
        <dbReference type="ARBA" id="ARBA00008710"/>
    </source>
</evidence>
<dbReference type="Proteomes" id="UP000612808">
    <property type="component" value="Unassembled WGS sequence"/>
</dbReference>
<dbReference type="PANTHER" id="PTHR39428:SF1">
    <property type="entry name" value="F420H(2)-DEPENDENT QUINONE REDUCTASE RV1261C"/>
    <property type="match status" value="1"/>
</dbReference>
<dbReference type="InterPro" id="IPR012312">
    <property type="entry name" value="Hemerythrin-like"/>
</dbReference>
<dbReference type="GO" id="GO:0005886">
    <property type="term" value="C:plasma membrane"/>
    <property type="evidence" value="ECO:0007669"/>
    <property type="project" value="TreeGrafter"/>
</dbReference>
<name>A0A8J3JG05_9ACTN</name>
<dbReference type="InterPro" id="IPR004378">
    <property type="entry name" value="F420H2_quin_Rdtase"/>
</dbReference>
<organism evidence="4 5">
    <name type="scientific">Actinocatenispora rupis</name>
    <dbReference type="NCBI Taxonomy" id="519421"/>
    <lineage>
        <taxon>Bacteria</taxon>
        <taxon>Bacillati</taxon>
        <taxon>Actinomycetota</taxon>
        <taxon>Actinomycetes</taxon>
        <taxon>Micromonosporales</taxon>
        <taxon>Micromonosporaceae</taxon>
        <taxon>Actinocatenispora</taxon>
    </lineage>
</organism>
<proteinExistence type="inferred from homology"/>
<evidence type="ECO:0000313" key="5">
    <source>
        <dbReference type="Proteomes" id="UP000612808"/>
    </source>
</evidence>
<dbReference type="GO" id="GO:0070967">
    <property type="term" value="F:coenzyme F420 binding"/>
    <property type="evidence" value="ECO:0007669"/>
    <property type="project" value="TreeGrafter"/>
</dbReference>
<reference evidence="4" key="1">
    <citation type="submission" date="2021-01" db="EMBL/GenBank/DDBJ databases">
        <title>Whole genome shotgun sequence of Actinocatenispora rupis NBRC 107355.</title>
        <authorList>
            <person name="Komaki H."/>
            <person name="Tamura T."/>
        </authorList>
    </citation>
    <scope>NUCLEOTIDE SEQUENCE</scope>
    <source>
        <strain evidence="4">NBRC 107355</strain>
    </source>
</reference>
<dbReference type="SUPFAM" id="SSF50475">
    <property type="entry name" value="FMN-binding split barrel"/>
    <property type="match status" value="1"/>
</dbReference>
<dbReference type="Gene3D" id="1.20.120.520">
    <property type="entry name" value="nmb1532 protein domain like"/>
    <property type="match status" value="1"/>
</dbReference>
<dbReference type="EMBL" id="BOMB01000040">
    <property type="protein sequence ID" value="GID15238.1"/>
    <property type="molecule type" value="Genomic_DNA"/>
</dbReference>
<dbReference type="PANTHER" id="PTHR39428">
    <property type="entry name" value="F420H(2)-DEPENDENT QUINONE REDUCTASE RV1261C"/>
    <property type="match status" value="1"/>
</dbReference>
<dbReference type="InterPro" id="IPR012349">
    <property type="entry name" value="Split_barrel_FMN-bd"/>
</dbReference>
<evidence type="ECO:0000313" key="4">
    <source>
        <dbReference type="EMBL" id="GID15238.1"/>
    </source>
</evidence>
<evidence type="ECO:0000256" key="2">
    <source>
        <dbReference type="ARBA" id="ARBA00049106"/>
    </source>
</evidence>